<organism evidence="5">
    <name type="scientific">Jakoba bahamiensis</name>
    <dbReference type="NCBI Taxonomy" id="221721"/>
    <lineage>
        <taxon>Eukaryota</taxon>
        <taxon>Discoba</taxon>
        <taxon>Jakobida</taxon>
        <taxon>Histionina</taxon>
        <taxon>Jakobidae</taxon>
        <taxon>Jakoba</taxon>
    </lineage>
</organism>
<dbReference type="EMBL" id="KC353354">
    <property type="protein sequence ID" value="AGH24166.1"/>
    <property type="molecule type" value="Genomic_DNA"/>
</dbReference>
<dbReference type="PROSITE" id="PS00054">
    <property type="entry name" value="RIBOSOMAL_S11"/>
    <property type="match status" value="1"/>
</dbReference>
<dbReference type="RefSeq" id="YP_007890672.1">
    <property type="nucleotide sequence ID" value="NC_021126.1"/>
</dbReference>
<evidence type="ECO:0000256" key="3">
    <source>
        <dbReference type="ARBA" id="ARBA00023274"/>
    </source>
</evidence>
<dbReference type="AlphaFoldDB" id="M4Q9X2"/>
<evidence type="ECO:0000256" key="2">
    <source>
        <dbReference type="ARBA" id="ARBA00022980"/>
    </source>
</evidence>
<reference evidence="5" key="1">
    <citation type="journal article" date="2006" name="RNA">
        <title>Hybrid E. coli--Mitochondrial ribonuclease P RNAs are catalytically active.</title>
        <authorList>
            <person name="Seif E."/>
            <person name="Cadieux A."/>
            <person name="Lang B.F."/>
        </authorList>
    </citation>
    <scope>NUCLEOTIDE SEQUENCE</scope>
    <source>
        <strain evidence="5">ATCC 50695</strain>
    </source>
</reference>
<dbReference type="GO" id="GO:1990904">
    <property type="term" value="C:ribonucleoprotein complex"/>
    <property type="evidence" value="ECO:0007669"/>
    <property type="project" value="UniProtKB-KW"/>
</dbReference>
<dbReference type="NCBIfam" id="NF003698">
    <property type="entry name" value="PRK05309.1"/>
    <property type="match status" value="1"/>
</dbReference>
<geneLocation type="mitochondrion" evidence="5"/>
<dbReference type="GO" id="GO:0006412">
    <property type="term" value="P:translation"/>
    <property type="evidence" value="ECO:0007669"/>
    <property type="project" value="InterPro"/>
</dbReference>
<sequence length="127" mass="13607">MNRVYSKYNSTSENSIAYAYVRTSFNNTIITITSTNGDTLSWSSSGVIGAKGCRRSTSYGAQAAAEDAAKKAKDKGVSILKVILKGLGEGRQSSLKGFLAAGLRILYVADNTPVPHNGCRAKKKRRV</sequence>
<dbReference type="PIRSF" id="PIRSF002131">
    <property type="entry name" value="Ribosomal_S11"/>
    <property type="match status" value="1"/>
</dbReference>
<proteinExistence type="inferred from homology"/>
<protein>
    <submittedName>
        <fullName evidence="5">Ribosomal protein S11</fullName>
    </submittedName>
</protein>
<dbReference type="GO" id="GO:0003735">
    <property type="term" value="F:structural constituent of ribosome"/>
    <property type="evidence" value="ECO:0007669"/>
    <property type="project" value="InterPro"/>
</dbReference>
<dbReference type="InterPro" id="IPR036967">
    <property type="entry name" value="Ribosomal_uS11_sf"/>
</dbReference>
<dbReference type="SUPFAM" id="SSF53137">
    <property type="entry name" value="Translational machinery components"/>
    <property type="match status" value="1"/>
</dbReference>
<evidence type="ECO:0000256" key="4">
    <source>
        <dbReference type="RuleBase" id="RU003629"/>
    </source>
</evidence>
<keyword evidence="3 4" id="KW-0687">Ribonucleoprotein</keyword>
<evidence type="ECO:0000256" key="1">
    <source>
        <dbReference type="ARBA" id="ARBA00006194"/>
    </source>
</evidence>
<dbReference type="GO" id="GO:0005840">
    <property type="term" value="C:ribosome"/>
    <property type="evidence" value="ECO:0007669"/>
    <property type="project" value="UniProtKB-KW"/>
</dbReference>
<name>M4Q9X2_9EUKA</name>
<gene>
    <name evidence="5" type="primary">rps11</name>
</gene>
<reference evidence="5" key="2">
    <citation type="journal article" date="2013" name="Genome Biol. Evol.">
        <title>Strikingly bacteria-like and gene-rich mitochondrial genomes throughout jakobid protists.</title>
        <authorList>
            <person name="Burger G."/>
            <person name="Gray M.W."/>
            <person name="Forget L."/>
            <person name="Lang B.F."/>
        </authorList>
    </citation>
    <scope>NUCLEOTIDE SEQUENCE</scope>
    <source>
        <strain evidence="5">ATCC 50695</strain>
    </source>
</reference>
<comment type="similarity">
    <text evidence="1 4">Belongs to the universal ribosomal protein uS11 family.</text>
</comment>
<dbReference type="GeneID" id="15333094"/>
<keyword evidence="2 4" id="KW-0689">Ribosomal protein</keyword>
<dbReference type="InterPro" id="IPR018102">
    <property type="entry name" value="Ribosomal_uS11_CS"/>
</dbReference>
<dbReference type="Pfam" id="PF00411">
    <property type="entry name" value="Ribosomal_S11"/>
    <property type="match status" value="1"/>
</dbReference>
<dbReference type="HAMAP" id="MF_01310">
    <property type="entry name" value="Ribosomal_uS11"/>
    <property type="match status" value="1"/>
</dbReference>
<accession>M4Q9X2</accession>
<dbReference type="PANTHER" id="PTHR11759">
    <property type="entry name" value="40S RIBOSOMAL PROTEIN S14/30S RIBOSOMAL PROTEIN S11"/>
    <property type="match status" value="1"/>
</dbReference>
<dbReference type="InterPro" id="IPR001971">
    <property type="entry name" value="Ribosomal_uS11"/>
</dbReference>
<dbReference type="Gene3D" id="3.30.420.80">
    <property type="entry name" value="Ribosomal protein S11"/>
    <property type="match status" value="1"/>
</dbReference>
<evidence type="ECO:0000313" key="5">
    <source>
        <dbReference type="EMBL" id="AGH24166.1"/>
    </source>
</evidence>
<keyword evidence="5" id="KW-0496">Mitochondrion</keyword>